<evidence type="ECO:0000313" key="4">
    <source>
        <dbReference type="EMBL" id="MEL1249786.1"/>
    </source>
</evidence>
<evidence type="ECO:0000313" key="5">
    <source>
        <dbReference type="Proteomes" id="UP001497045"/>
    </source>
</evidence>
<accession>A0ABU9IBI7</accession>
<dbReference type="Gene3D" id="2.120.10.30">
    <property type="entry name" value="TolB, C-terminal domain"/>
    <property type="match status" value="1"/>
</dbReference>
<dbReference type="RefSeq" id="WP_341672312.1">
    <property type="nucleotide sequence ID" value="NZ_JBBYHV010000001.1"/>
</dbReference>
<reference evidence="4 5" key="1">
    <citation type="submission" date="2024-04" db="EMBL/GenBank/DDBJ databases">
        <title>Aurantiacibacter sp. DGU6 16S ribosomal RNA gene Genome sequencing and assembly.</title>
        <authorList>
            <person name="Park S."/>
        </authorList>
    </citation>
    <scope>NUCLEOTIDE SEQUENCE [LARGE SCALE GENOMIC DNA]</scope>
    <source>
        <strain evidence="4 5">DGU6</strain>
    </source>
</reference>
<keyword evidence="5" id="KW-1185">Reference proteome</keyword>
<evidence type="ECO:0000256" key="2">
    <source>
        <dbReference type="SAM" id="SignalP"/>
    </source>
</evidence>
<dbReference type="InterPro" id="IPR013658">
    <property type="entry name" value="SGL"/>
</dbReference>
<sequence length="565" mass="61066">MIRKLACAVSLAALAAATPAMADHHEESDARAEVFAELPYWPGYWVSEFQAGTAIGGQNTQVAEAIENGEPIPDFMALRGADAPWTEEGLQRFADVRAISRGRKATGWGFPMMMNAATPLQITITPEQVIIINAYNEARYIYTDGRPMPDELDMWPTTYGTSVGHWEGDTLVVETRMVTTPSDFFHGAPPFSEEAVYHERITLEGDRLVSQMVIEDPVLLTEPWEVEVAFVRDEGFDRMIQFDWDNDRTGFDGEYNTIEMGGENGTAMLLPAIDNVLEAGSAWEVAWSGPMTADGMSVTPEGHLLFAQEQSNAIWRLTPDDQAFVEYPYVLGAGAVSVAADGTVLAIERGCTDPGLNSLTCSQPSALMQLGEQRRTIADEFGDGSSLGRLNDVHADGHGGAWVTQGALWHISHDGETTMVYQPEAFTNGVITSPDGSTLYVTDMRNVMGITLDNGVRGETSLFATLDEDTEGFGGDGMAVDAEGRLYVTGDAGIYVFAPDGAKLGVIPVPRRAITLAFAGADRRTLYVGAMGAPTPEGEDWVPPGGERNVAMTVYKLPMLAAGPR</sequence>
<dbReference type="Proteomes" id="UP001497045">
    <property type="component" value="Unassembled WGS sequence"/>
</dbReference>
<dbReference type="PANTHER" id="PTHR47572">
    <property type="entry name" value="LIPOPROTEIN-RELATED"/>
    <property type="match status" value="1"/>
</dbReference>
<dbReference type="EMBL" id="JBBYHV010000001">
    <property type="protein sequence ID" value="MEL1249786.1"/>
    <property type="molecule type" value="Genomic_DNA"/>
</dbReference>
<proteinExistence type="predicted"/>
<organism evidence="4 5">
    <name type="scientific">Aurantiacibacter gilvus</name>
    <dbReference type="NCBI Taxonomy" id="3139141"/>
    <lineage>
        <taxon>Bacteria</taxon>
        <taxon>Pseudomonadati</taxon>
        <taxon>Pseudomonadota</taxon>
        <taxon>Alphaproteobacteria</taxon>
        <taxon>Sphingomonadales</taxon>
        <taxon>Erythrobacteraceae</taxon>
        <taxon>Aurantiacibacter</taxon>
    </lineage>
</organism>
<dbReference type="Pfam" id="PF08450">
    <property type="entry name" value="SGL"/>
    <property type="match status" value="1"/>
</dbReference>
<keyword evidence="1" id="KW-0378">Hydrolase</keyword>
<evidence type="ECO:0000259" key="3">
    <source>
        <dbReference type="Pfam" id="PF08450"/>
    </source>
</evidence>
<comment type="caution">
    <text evidence="4">The sequence shown here is derived from an EMBL/GenBank/DDBJ whole genome shotgun (WGS) entry which is preliminary data.</text>
</comment>
<protein>
    <submittedName>
        <fullName evidence="4">SMP-30/gluconolactonase/LRE family protein</fullName>
    </submittedName>
</protein>
<evidence type="ECO:0000256" key="1">
    <source>
        <dbReference type="ARBA" id="ARBA00022801"/>
    </source>
</evidence>
<feature type="domain" description="SMP-30/Gluconolactonase/LRE-like region" evidence="3">
    <location>
        <begin position="300"/>
        <end position="529"/>
    </location>
</feature>
<dbReference type="PANTHER" id="PTHR47572:SF4">
    <property type="entry name" value="LACTONASE DRP35"/>
    <property type="match status" value="1"/>
</dbReference>
<feature type="chain" id="PRO_5047299971" evidence="2">
    <location>
        <begin position="23"/>
        <end position="565"/>
    </location>
</feature>
<keyword evidence="2" id="KW-0732">Signal</keyword>
<dbReference type="InterPro" id="IPR051262">
    <property type="entry name" value="SMP-30/CGR1_Lactonase"/>
</dbReference>
<dbReference type="SUPFAM" id="SSF63829">
    <property type="entry name" value="Calcium-dependent phosphotriesterase"/>
    <property type="match status" value="1"/>
</dbReference>
<feature type="signal peptide" evidence="2">
    <location>
        <begin position="1"/>
        <end position="22"/>
    </location>
</feature>
<name>A0ABU9IBI7_9SPHN</name>
<dbReference type="InterPro" id="IPR011042">
    <property type="entry name" value="6-blade_b-propeller_TolB-like"/>
</dbReference>
<gene>
    <name evidence="4" type="ORF">AAEO60_03790</name>
</gene>